<dbReference type="InterPro" id="IPR036890">
    <property type="entry name" value="HATPase_C_sf"/>
</dbReference>
<reference evidence="8 9" key="1">
    <citation type="submission" date="2020-07" db="EMBL/GenBank/DDBJ databases">
        <title>Novel species isolated from subtropical streams in China.</title>
        <authorList>
            <person name="Lu H."/>
        </authorList>
    </citation>
    <scope>NUCLEOTIDE SEQUENCE [LARGE SCALE GENOMIC DNA]</scope>
    <source>
        <strain evidence="8 9">FT3S</strain>
    </source>
</reference>
<comment type="caution">
    <text evidence="8">The sequence shown here is derived from an EMBL/GenBank/DDBJ whole genome shotgun (WGS) entry which is preliminary data.</text>
</comment>
<keyword evidence="8" id="KW-0418">Kinase</keyword>
<keyword evidence="8" id="KW-0808">Transferase</keyword>
<dbReference type="EC" id="2.7.13.3" evidence="2"/>
<protein>
    <recommendedName>
        <fullName evidence="2">histidine kinase</fullName>
        <ecNumber evidence="2">2.7.13.3</ecNumber>
    </recommendedName>
</protein>
<dbReference type="InterPro" id="IPR003661">
    <property type="entry name" value="HisK_dim/P_dom"/>
</dbReference>
<dbReference type="SUPFAM" id="SSF52172">
    <property type="entry name" value="CheY-like"/>
    <property type="match status" value="1"/>
</dbReference>
<dbReference type="InterPro" id="IPR011006">
    <property type="entry name" value="CheY-like_superfamily"/>
</dbReference>
<evidence type="ECO:0000256" key="3">
    <source>
        <dbReference type="ARBA" id="ARBA00022553"/>
    </source>
</evidence>
<dbReference type="Pfam" id="PF00072">
    <property type="entry name" value="Response_reg"/>
    <property type="match status" value="1"/>
</dbReference>
<dbReference type="InterPro" id="IPR036097">
    <property type="entry name" value="HisK_dim/P_sf"/>
</dbReference>
<feature type="coiled-coil region" evidence="5">
    <location>
        <begin position="168"/>
        <end position="213"/>
    </location>
</feature>
<dbReference type="SUPFAM" id="SSF55874">
    <property type="entry name" value="ATPase domain of HSP90 chaperone/DNA topoisomerase II/histidine kinase"/>
    <property type="match status" value="1"/>
</dbReference>
<dbReference type="EMBL" id="JACEZS010000015">
    <property type="protein sequence ID" value="MBA5607196.1"/>
    <property type="molecule type" value="Genomic_DNA"/>
</dbReference>
<dbReference type="AlphaFoldDB" id="A0A7W2EJS1"/>
<feature type="domain" description="Histidine kinase" evidence="6">
    <location>
        <begin position="222"/>
        <end position="452"/>
    </location>
</feature>
<evidence type="ECO:0000256" key="4">
    <source>
        <dbReference type="PROSITE-ProRule" id="PRU00169"/>
    </source>
</evidence>
<feature type="modified residue" description="4-aspartylphosphate" evidence="4">
    <location>
        <position position="73"/>
    </location>
</feature>
<keyword evidence="5" id="KW-0175">Coiled coil</keyword>
<evidence type="ECO:0000259" key="7">
    <source>
        <dbReference type="PROSITE" id="PS50110"/>
    </source>
</evidence>
<dbReference type="Proteomes" id="UP000566711">
    <property type="component" value="Unassembled WGS sequence"/>
</dbReference>
<dbReference type="Gene3D" id="1.10.287.130">
    <property type="match status" value="1"/>
</dbReference>
<evidence type="ECO:0000256" key="5">
    <source>
        <dbReference type="SAM" id="Coils"/>
    </source>
</evidence>
<evidence type="ECO:0000256" key="1">
    <source>
        <dbReference type="ARBA" id="ARBA00000085"/>
    </source>
</evidence>
<dbReference type="PANTHER" id="PTHR43547">
    <property type="entry name" value="TWO-COMPONENT HISTIDINE KINASE"/>
    <property type="match status" value="1"/>
</dbReference>
<keyword evidence="9" id="KW-1185">Reference proteome</keyword>
<dbReference type="PROSITE" id="PS50110">
    <property type="entry name" value="RESPONSE_REGULATORY"/>
    <property type="match status" value="1"/>
</dbReference>
<dbReference type="Gene3D" id="3.30.565.10">
    <property type="entry name" value="Histidine kinase-like ATPase, C-terminal domain"/>
    <property type="match status" value="1"/>
</dbReference>
<dbReference type="InterPro" id="IPR004358">
    <property type="entry name" value="Sig_transdc_His_kin-like_C"/>
</dbReference>
<accession>A0A7W2EJS1</accession>
<dbReference type="InterPro" id="IPR001789">
    <property type="entry name" value="Sig_transdc_resp-reg_receiver"/>
</dbReference>
<dbReference type="GO" id="GO:0000155">
    <property type="term" value="F:phosphorelay sensor kinase activity"/>
    <property type="evidence" value="ECO:0007669"/>
    <property type="project" value="InterPro"/>
</dbReference>
<dbReference type="InterPro" id="IPR005467">
    <property type="entry name" value="His_kinase_dom"/>
</dbReference>
<dbReference type="SMART" id="SM00387">
    <property type="entry name" value="HATPase_c"/>
    <property type="match status" value="1"/>
</dbReference>
<organism evidence="8 9">
    <name type="scientific">Rugamonas fusca</name>
    <dbReference type="NCBI Taxonomy" id="2758568"/>
    <lineage>
        <taxon>Bacteria</taxon>
        <taxon>Pseudomonadati</taxon>
        <taxon>Pseudomonadota</taxon>
        <taxon>Betaproteobacteria</taxon>
        <taxon>Burkholderiales</taxon>
        <taxon>Oxalobacteraceae</taxon>
        <taxon>Telluria group</taxon>
        <taxon>Rugamonas</taxon>
    </lineage>
</organism>
<dbReference type="SMART" id="SM00448">
    <property type="entry name" value="REC"/>
    <property type="match status" value="1"/>
</dbReference>
<dbReference type="Pfam" id="PF02518">
    <property type="entry name" value="HATPase_c"/>
    <property type="match status" value="1"/>
</dbReference>
<dbReference type="CDD" id="cd00082">
    <property type="entry name" value="HisKA"/>
    <property type="match status" value="1"/>
</dbReference>
<dbReference type="Gene3D" id="3.40.50.2300">
    <property type="match status" value="1"/>
</dbReference>
<dbReference type="InterPro" id="IPR003594">
    <property type="entry name" value="HATPase_dom"/>
</dbReference>
<keyword evidence="3 4" id="KW-0597">Phosphoprotein</keyword>
<dbReference type="PROSITE" id="PS50109">
    <property type="entry name" value="HIS_KIN"/>
    <property type="match status" value="1"/>
</dbReference>
<dbReference type="CDD" id="cd00075">
    <property type="entry name" value="HATPase"/>
    <property type="match status" value="1"/>
</dbReference>
<gene>
    <name evidence="8" type="ORF">H3H36_17710</name>
</gene>
<sequence length="454" mass="49236">MCSAAARGLADDAGAGTLVPVPLLLVDDRRENLAALAALLEDFGLALELVSAESGNEALRLSLRHDFALVLLDVQMPDMDGLETAALLRANPKTRQLPIVFVTAGMTEQPHQFAGYELGAVDYLIKPIEPLVLRSKVTMFCELYRHRRHQETLVAERTAELSALARELGEEVRARRAAEQTLRQLNEELEQRIDDRTRELRRAMEQIVESEKLASLGGIVAGVAHELNTPLGNIMLVATALDERFGAFAQTVQDGQLTRSVLAKAVADFREASALLLRSAGRASELIESFKAVAVDQTSARRRVFDVRVAVSDILNSLGTSLRHAQVRTVVRIPDGIRMDSYPGALEQIISNLISNSIVHGFDGKGGEIVIDGRQCGDKVELEYCDNGVGIAPELQHKVFEPFYTTRLGQGGSGLGMFIVHNLTHGTLKGEIRIRSAVGAGMAVTLTLPAVAPA</sequence>
<feature type="domain" description="Response regulatory" evidence="7">
    <location>
        <begin position="22"/>
        <end position="141"/>
    </location>
</feature>
<dbReference type="PRINTS" id="PR00344">
    <property type="entry name" value="BCTRLSENSOR"/>
</dbReference>
<evidence type="ECO:0000313" key="9">
    <source>
        <dbReference type="Proteomes" id="UP000566711"/>
    </source>
</evidence>
<evidence type="ECO:0000313" key="8">
    <source>
        <dbReference type="EMBL" id="MBA5607196.1"/>
    </source>
</evidence>
<evidence type="ECO:0000256" key="2">
    <source>
        <dbReference type="ARBA" id="ARBA00012438"/>
    </source>
</evidence>
<dbReference type="SMART" id="SM00388">
    <property type="entry name" value="HisKA"/>
    <property type="match status" value="1"/>
</dbReference>
<comment type="catalytic activity">
    <reaction evidence="1">
        <text>ATP + protein L-histidine = ADP + protein N-phospho-L-histidine.</text>
        <dbReference type="EC" id="2.7.13.3"/>
    </reaction>
</comment>
<proteinExistence type="predicted"/>
<evidence type="ECO:0000259" key="6">
    <source>
        <dbReference type="PROSITE" id="PS50109"/>
    </source>
</evidence>
<dbReference type="RefSeq" id="WP_182219420.1">
    <property type="nucleotide sequence ID" value="NZ_JACEZS010000015.1"/>
</dbReference>
<name>A0A7W2EJS1_9BURK</name>
<dbReference type="SUPFAM" id="SSF47384">
    <property type="entry name" value="Homodimeric domain of signal transducing histidine kinase"/>
    <property type="match status" value="1"/>
</dbReference>
<dbReference type="PANTHER" id="PTHR43547:SF2">
    <property type="entry name" value="HYBRID SIGNAL TRANSDUCTION HISTIDINE KINASE C"/>
    <property type="match status" value="1"/>
</dbReference>